<dbReference type="GO" id="GO:0016491">
    <property type="term" value="F:oxidoreductase activity"/>
    <property type="evidence" value="ECO:0007669"/>
    <property type="project" value="UniProtKB-KW"/>
</dbReference>
<comment type="similarity">
    <text evidence="1">Belongs to the short-chain dehydrogenases/reductases (SDR) family.</text>
</comment>
<name>A0A918P1D2_9NEIS</name>
<evidence type="ECO:0000256" key="2">
    <source>
        <dbReference type="ARBA" id="ARBA00023002"/>
    </source>
</evidence>
<evidence type="ECO:0000259" key="4">
    <source>
        <dbReference type="SMART" id="SM00822"/>
    </source>
</evidence>
<keyword evidence="3" id="KW-0520">NAD</keyword>
<protein>
    <submittedName>
        <fullName evidence="5">Short-chain dehydrogenase</fullName>
    </submittedName>
</protein>
<feature type="domain" description="Ketoreductase" evidence="4">
    <location>
        <begin position="7"/>
        <end position="189"/>
    </location>
</feature>
<dbReference type="Gene3D" id="3.40.50.720">
    <property type="entry name" value="NAD(P)-binding Rossmann-like Domain"/>
    <property type="match status" value="1"/>
</dbReference>
<organism evidence="5 6">
    <name type="scientific">Paludibacterium paludis</name>
    <dbReference type="NCBI Taxonomy" id="1225769"/>
    <lineage>
        <taxon>Bacteria</taxon>
        <taxon>Pseudomonadati</taxon>
        <taxon>Pseudomonadota</taxon>
        <taxon>Betaproteobacteria</taxon>
        <taxon>Neisseriales</taxon>
        <taxon>Chromobacteriaceae</taxon>
        <taxon>Paludibacterium</taxon>
    </lineage>
</organism>
<keyword evidence="6" id="KW-1185">Reference proteome</keyword>
<dbReference type="InterPro" id="IPR036291">
    <property type="entry name" value="NAD(P)-bd_dom_sf"/>
</dbReference>
<dbReference type="PRINTS" id="PR00081">
    <property type="entry name" value="GDHRDH"/>
</dbReference>
<dbReference type="EMBL" id="BMYX01000006">
    <property type="protein sequence ID" value="GGY11989.1"/>
    <property type="molecule type" value="Genomic_DNA"/>
</dbReference>
<dbReference type="InterPro" id="IPR002347">
    <property type="entry name" value="SDR_fam"/>
</dbReference>
<comment type="caution">
    <text evidence="5">The sequence shown here is derived from an EMBL/GenBank/DDBJ whole genome shotgun (WGS) entry which is preliminary data.</text>
</comment>
<dbReference type="InterPro" id="IPR057326">
    <property type="entry name" value="KR_dom"/>
</dbReference>
<proteinExistence type="inferred from homology"/>
<dbReference type="FunFam" id="3.40.50.720:FF:000084">
    <property type="entry name" value="Short-chain dehydrogenase reductase"/>
    <property type="match status" value="1"/>
</dbReference>
<dbReference type="NCBIfam" id="NF005681">
    <property type="entry name" value="PRK07478.1"/>
    <property type="match status" value="1"/>
</dbReference>
<sequence length="255" mass="25916">MKKLANKTAIVTGASSGIGRETAKLFASEGAGVIVVARRAAALDSLVGEIAAAGGRAVALAGDVRDEDCAKRAVALARERFGGLDIAFNNAGSLGAQGSVTEMPLDGWRDTLDSNLTSAFLAAKHQIPAMLERGAGASLIFTSSFVGYSVGFPGMAAYAAAKAGLVGLMRTLAAEYGAAGLRVNALLPGGTDTEMGRAAASTPEQKAFVENLHAMKRLASPVEIARSALYLACDDSSFTTGTTLFADGGVSIARV</sequence>
<evidence type="ECO:0000313" key="5">
    <source>
        <dbReference type="EMBL" id="GGY11989.1"/>
    </source>
</evidence>
<dbReference type="RefSeq" id="WP_189532627.1">
    <property type="nucleotide sequence ID" value="NZ_BMYX01000006.1"/>
</dbReference>
<dbReference type="AlphaFoldDB" id="A0A918P1D2"/>
<keyword evidence="2" id="KW-0560">Oxidoreductase</keyword>
<evidence type="ECO:0000256" key="1">
    <source>
        <dbReference type="ARBA" id="ARBA00006484"/>
    </source>
</evidence>
<reference evidence="5" key="1">
    <citation type="journal article" date="2014" name="Int. J. Syst. Evol. Microbiol.">
        <title>Complete genome sequence of Corynebacterium casei LMG S-19264T (=DSM 44701T), isolated from a smear-ripened cheese.</title>
        <authorList>
            <consortium name="US DOE Joint Genome Institute (JGI-PGF)"/>
            <person name="Walter F."/>
            <person name="Albersmeier A."/>
            <person name="Kalinowski J."/>
            <person name="Ruckert C."/>
        </authorList>
    </citation>
    <scope>NUCLEOTIDE SEQUENCE</scope>
    <source>
        <strain evidence="5">KCTC 32182</strain>
    </source>
</reference>
<reference evidence="5" key="2">
    <citation type="submission" date="2020-09" db="EMBL/GenBank/DDBJ databases">
        <authorList>
            <person name="Sun Q."/>
            <person name="Kim S."/>
        </authorList>
    </citation>
    <scope>NUCLEOTIDE SEQUENCE</scope>
    <source>
        <strain evidence="5">KCTC 32182</strain>
    </source>
</reference>
<dbReference type="PANTHER" id="PTHR24321:SF8">
    <property type="entry name" value="ESTRADIOL 17-BETA-DEHYDROGENASE 8-RELATED"/>
    <property type="match status" value="1"/>
</dbReference>
<dbReference type="Proteomes" id="UP000645257">
    <property type="component" value="Unassembled WGS sequence"/>
</dbReference>
<evidence type="ECO:0000256" key="3">
    <source>
        <dbReference type="ARBA" id="ARBA00023027"/>
    </source>
</evidence>
<evidence type="ECO:0000313" key="6">
    <source>
        <dbReference type="Proteomes" id="UP000645257"/>
    </source>
</evidence>
<dbReference type="SMART" id="SM00822">
    <property type="entry name" value="PKS_KR"/>
    <property type="match status" value="1"/>
</dbReference>
<dbReference type="CDD" id="cd05233">
    <property type="entry name" value="SDR_c"/>
    <property type="match status" value="1"/>
</dbReference>
<dbReference type="PRINTS" id="PR00080">
    <property type="entry name" value="SDRFAMILY"/>
</dbReference>
<dbReference type="Pfam" id="PF13561">
    <property type="entry name" value="adh_short_C2"/>
    <property type="match status" value="1"/>
</dbReference>
<dbReference type="SUPFAM" id="SSF51735">
    <property type="entry name" value="NAD(P)-binding Rossmann-fold domains"/>
    <property type="match status" value="1"/>
</dbReference>
<gene>
    <name evidence="5" type="ORF">GCM10011289_13740</name>
</gene>
<accession>A0A918P1D2</accession>
<dbReference type="PANTHER" id="PTHR24321">
    <property type="entry name" value="DEHYDROGENASES, SHORT CHAIN"/>
    <property type="match status" value="1"/>
</dbReference>